<reference evidence="2" key="2">
    <citation type="journal article" date="2015" name="Fish Shellfish Immunol.">
        <title>Early steps in the European eel (Anguilla anguilla)-Vibrio vulnificus interaction in the gills: Role of the RtxA13 toxin.</title>
        <authorList>
            <person name="Callol A."/>
            <person name="Pajuelo D."/>
            <person name="Ebbesson L."/>
            <person name="Teles M."/>
            <person name="MacKenzie S."/>
            <person name="Amaro C."/>
        </authorList>
    </citation>
    <scope>NUCLEOTIDE SEQUENCE</scope>
</reference>
<feature type="region of interest" description="Disordered" evidence="1">
    <location>
        <begin position="1"/>
        <end position="38"/>
    </location>
</feature>
<dbReference type="AlphaFoldDB" id="A0A0E9P5A7"/>
<protein>
    <submittedName>
        <fullName evidence="2">Uncharacterized protein</fullName>
    </submittedName>
</protein>
<evidence type="ECO:0000256" key="1">
    <source>
        <dbReference type="SAM" id="MobiDB-lite"/>
    </source>
</evidence>
<accession>A0A0E9P5A7</accession>
<organism evidence="2">
    <name type="scientific">Anguilla anguilla</name>
    <name type="common">European freshwater eel</name>
    <name type="synonym">Muraena anguilla</name>
    <dbReference type="NCBI Taxonomy" id="7936"/>
    <lineage>
        <taxon>Eukaryota</taxon>
        <taxon>Metazoa</taxon>
        <taxon>Chordata</taxon>
        <taxon>Craniata</taxon>
        <taxon>Vertebrata</taxon>
        <taxon>Euteleostomi</taxon>
        <taxon>Actinopterygii</taxon>
        <taxon>Neopterygii</taxon>
        <taxon>Teleostei</taxon>
        <taxon>Anguilliformes</taxon>
        <taxon>Anguillidae</taxon>
        <taxon>Anguilla</taxon>
    </lineage>
</organism>
<name>A0A0E9P5A7_ANGAN</name>
<evidence type="ECO:0000313" key="2">
    <source>
        <dbReference type="EMBL" id="JAG99625.1"/>
    </source>
</evidence>
<sequence length="38" mass="4057">MIRAALPCNEPFVPPRDNPDSTAPLNSLADPNLSTAYS</sequence>
<dbReference type="EMBL" id="GBXM01108951">
    <property type="protein sequence ID" value="JAG99625.1"/>
    <property type="molecule type" value="Transcribed_RNA"/>
</dbReference>
<reference evidence="2" key="1">
    <citation type="submission" date="2014-11" db="EMBL/GenBank/DDBJ databases">
        <authorList>
            <person name="Amaro Gonzalez C."/>
        </authorList>
    </citation>
    <scope>NUCLEOTIDE SEQUENCE</scope>
</reference>
<proteinExistence type="predicted"/>